<sequence>MIVNPSSTYIARSAIKKLVLLMIVFMIGILVFFFTITDPSKDNPRISLTINAVTGLPENNSTRKFSPSFNFTLSVIAHNRFGIFPRKFCYENGSIIVLYKKVELAMGPIPSFCSHKNKVQGEMLFASGKEVELPDFLQDQLFEEARNGVAVIAVDLKILDSCGNTKGKIVCRGKSRATQVFPCKLL</sequence>
<comment type="caution">
    <text evidence="2">The sequence shown here is derived from an EMBL/GenBank/DDBJ whole genome shotgun (WGS) entry which is preliminary data.</text>
</comment>
<proteinExistence type="predicted"/>
<dbReference type="EMBL" id="JAMFTS010000002">
    <property type="protein sequence ID" value="KAJ4798686.1"/>
    <property type="molecule type" value="Genomic_DNA"/>
</dbReference>
<dbReference type="Proteomes" id="UP001140206">
    <property type="component" value="Chromosome 2"/>
</dbReference>
<organism evidence="2 3">
    <name type="scientific">Rhynchospora pubera</name>
    <dbReference type="NCBI Taxonomy" id="906938"/>
    <lineage>
        <taxon>Eukaryota</taxon>
        <taxon>Viridiplantae</taxon>
        <taxon>Streptophyta</taxon>
        <taxon>Embryophyta</taxon>
        <taxon>Tracheophyta</taxon>
        <taxon>Spermatophyta</taxon>
        <taxon>Magnoliopsida</taxon>
        <taxon>Liliopsida</taxon>
        <taxon>Poales</taxon>
        <taxon>Cyperaceae</taxon>
        <taxon>Cyperoideae</taxon>
        <taxon>Rhynchosporeae</taxon>
        <taxon>Rhynchospora</taxon>
    </lineage>
</organism>
<keyword evidence="1" id="KW-0472">Membrane</keyword>
<accession>A0AAV8G5Z5</accession>
<evidence type="ECO:0000313" key="2">
    <source>
        <dbReference type="EMBL" id="KAJ4798686.1"/>
    </source>
</evidence>
<name>A0AAV8G5Z5_9POAL</name>
<feature type="transmembrane region" description="Helical" evidence="1">
    <location>
        <begin position="18"/>
        <end position="36"/>
    </location>
</feature>
<reference evidence="2" key="1">
    <citation type="submission" date="2022-08" db="EMBL/GenBank/DDBJ databases">
        <authorList>
            <person name="Marques A."/>
        </authorList>
    </citation>
    <scope>NUCLEOTIDE SEQUENCE</scope>
    <source>
        <strain evidence="2">RhyPub2mFocal</strain>
        <tissue evidence="2">Leaves</tissue>
    </source>
</reference>
<evidence type="ECO:0000256" key="1">
    <source>
        <dbReference type="SAM" id="Phobius"/>
    </source>
</evidence>
<dbReference type="PANTHER" id="PTHR33994">
    <property type="entry name" value="OS04G0515000 PROTEIN"/>
    <property type="match status" value="1"/>
</dbReference>
<keyword evidence="1" id="KW-1133">Transmembrane helix</keyword>
<gene>
    <name evidence="2" type="ORF">LUZ62_049932</name>
</gene>
<keyword evidence="1" id="KW-0812">Transmembrane</keyword>
<protein>
    <recommendedName>
        <fullName evidence="4">Late embryogenesis abundant protein LEA-2 subgroup domain-containing protein</fullName>
    </recommendedName>
</protein>
<dbReference type="AlphaFoldDB" id="A0AAV8G5Z5"/>
<keyword evidence="3" id="KW-1185">Reference proteome</keyword>
<evidence type="ECO:0000313" key="3">
    <source>
        <dbReference type="Proteomes" id="UP001140206"/>
    </source>
</evidence>
<evidence type="ECO:0008006" key="4">
    <source>
        <dbReference type="Google" id="ProtNLM"/>
    </source>
</evidence>